<evidence type="ECO:0000313" key="3">
    <source>
        <dbReference type="EMBL" id="GBN34374.1"/>
    </source>
</evidence>
<keyword evidence="2" id="KW-0472">Membrane</keyword>
<dbReference type="OrthoDB" id="10693168at2759"/>
<feature type="region of interest" description="Disordered" evidence="1">
    <location>
        <begin position="538"/>
        <end position="746"/>
    </location>
</feature>
<feature type="region of interest" description="Disordered" evidence="1">
    <location>
        <begin position="513"/>
        <end position="532"/>
    </location>
</feature>
<feature type="compositionally biased region" description="Polar residues" evidence="1">
    <location>
        <begin position="513"/>
        <end position="530"/>
    </location>
</feature>
<name>A0A4Y2N6X6_ARAVE</name>
<dbReference type="AlphaFoldDB" id="A0A4Y2N6X6"/>
<gene>
    <name evidence="3" type="ORF">AVEN_101012_1</name>
</gene>
<feature type="compositionally biased region" description="Polar residues" evidence="1">
    <location>
        <begin position="658"/>
        <end position="688"/>
    </location>
</feature>
<feature type="compositionally biased region" description="Basic and acidic residues" evidence="1">
    <location>
        <begin position="538"/>
        <end position="561"/>
    </location>
</feature>
<feature type="transmembrane region" description="Helical" evidence="2">
    <location>
        <begin position="442"/>
        <end position="466"/>
    </location>
</feature>
<evidence type="ECO:0000313" key="4">
    <source>
        <dbReference type="Proteomes" id="UP000499080"/>
    </source>
</evidence>
<accession>A0A4Y2N6X6</accession>
<comment type="caution">
    <text evidence="3">The sequence shown here is derived from an EMBL/GenBank/DDBJ whole genome shotgun (WGS) entry which is preliminary data.</text>
</comment>
<dbReference type="EMBL" id="BGPR01008523">
    <property type="protein sequence ID" value="GBN34374.1"/>
    <property type="molecule type" value="Genomic_DNA"/>
</dbReference>
<keyword evidence="4" id="KW-1185">Reference proteome</keyword>
<reference evidence="3 4" key="1">
    <citation type="journal article" date="2019" name="Sci. Rep.">
        <title>Orb-weaving spider Araneus ventricosus genome elucidates the spidroin gene catalogue.</title>
        <authorList>
            <person name="Kono N."/>
            <person name="Nakamura H."/>
            <person name="Ohtoshi R."/>
            <person name="Moran D.A.P."/>
            <person name="Shinohara A."/>
            <person name="Yoshida Y."/>
            <person name="Fujiwara M."/>
            <person name="Mori M."/>
            <person name="Tomita M."/>
            <person name="Arakawa K."/>
        </authorList>
    </citation>
    <scope>NUCLEOTIDE SEQUENCE [LARGE SCALE GENOMIC DNA]</scope>
</reference>
<keyword evidence="2" id="KW-0812">Transmembrane</keyword>
<feature type="compositionally biased region" description="Basic and acidic residues" evidence="1">
    <location>
        <begin position="689"/>
        <end position="709"/>
    </location>
</feature>
<feature type="compositionally biased region" description="Basic and acidic residues" evidence="1">
    <location>
        <begin position="634"/>
        <end position="644"/>
    </location>
</feature>
<keyword evidence="2" id="KW-1133">Transmembrane helix</keyword>
<evidence type="ECO:0000256" key="1">
    <source>
        <dbReference type="SAM" id="MobiDB-lite"/>
    </source>
</evidence>
<feature type="compositionally biased region" description="Polar residues" evidence="1">
    <location>
        <begin position="18"/>
        <end position="42"/>
    </location>
</feature>
<feature type="compositionally biased region" description="Polar residues" evidence="1">
    <location>
        <begin position="69"/>
        <end position="80"/>
    </location>
</feature>
<evidence type="ECO:0000256" key="2">
    <source>
        <dbReference type="SAM" id="Phobius"/>
    </source>
</evidence>
<feature type="compositionally biased region" description="Polar residues" evidence="1">
    <location>
        <begin position="572"/>
        <end position="590"/>
    </location>
</feature>
<organism evidence="3 4">
    <name type="scientific">Araneus ventricosus</name>
    <name type="common">Orbweaver spider</name>
    <name type="synonym">Epeira ventricosa</name>
    <dbReference type="NCBI Taxonomy" id="182803"/>
    <lineage>
        <taxon>Eukaryota</taxon>
        <taxon>Metazoa</taxon>
        <taxon>Ecdysozoa</taxon>
        <taxon>Arthropoda</taxon>
        <taxon>Chelicerata</taxon>
        <taxon>Arachnida</taxon>
        <taxon>Araneae</taxon>
        <taxon>Araneomorphae</taxon>
        <taxon>Entelegynae</taxon>
        <taxon>Araneoidea</taxon>
        <taxon>Araneidae</taxon>
        <taxon>Araneus</taxon>
    </lineage>
</organism>
<dbReference type="Proteomes" id="UP000499080">
    <property type="component" value="Unassembled WGS sequence"/>
</dbReference>
<feature type="compositionally biased region" description="Polar residues" evidence="1">
    <location>
        <begin position="490"/>
        <end position="502"/>
    </location>
</feature>
<feature type="region of interest" description="Disordered" evidence="1">
    <location>
        <begin position="1"/>
        <end position="80"/>
    </location>
</feature>
<feature type="region of interest" description="Disordered" evidence="1">
    <location>
        <begin position="483"/>
        <end position="507"/>
    </location>
</feature>
<protein>
    <submittedName>
        <fullName evidence="3">Uncharacterized protein</fullName>
    </submittedName>
</protein>
<sequence length="836" mass="94135">MPVEKESEIIYSDPENIARNNTDDIPQQPTQNPKDTESYNTEGTDDMETEKNEQETDACEKEDEGRGYSGNTQDLNFSGRNYSVEKDNEISSYCPDTGIGNTTADIPEQPMQMNDQKETGADAKEGSHTVNVYNEEKNNEMLQHSVAEQTKETVSAGVTEDINSTQKRKKWKSRRLGPNMYFYLGLLSSVLIVSFCISYPLLLSDKSIKNDPGTLNINNEKRQNKISLKTGISDRVEVSGIILGNKFRRGDKNFDPNLSSKKDLANMHLTGHFNTTDPLLSENTCSLDYSLSKSSEELSLHQNKLNADKRLEESSVFTHPRQENDYVSVKQKCKSLSNLKEIKSETLQSVANSFINTETEKTSILRSQVLHTFAGDDYSKREIKKDLIKKCPLPTEDILDSRERFLIKILSKYCSQAEKYHLGENKVSNGKPETFYFNYSEAFLNDIFGCIIFVSFLFTLLIAIICKFEKNINEAITLPRNEQRKEVATARTTGNIHSSQKNNHVEKNKEISGFSSDNVSENSTNDITKQSIRKNDQKVTILDSKEVSDTDKTENNKKDRDSCDEEIEGLSGSETTQELNFSEETNSIGKNSEIIDSVPADINSTGDNCEESEQMNDQKETAPGIKEGSNTVETENKGKVRNSSEEETGSLIAAGPTQELNSSGKTNSVEKNNEITDSVSNHDIGNDQQNRKFIKDNDEKKVKNQERELGTIPSKNSADVHGRSDESYSQNIKRQSNRKRDLNSKSSGKVVKLLTHSDTIVIEEATVERELNTSLSQTHNVIFLQQGDFRFQCISVKNSNFTIKFSTGGKFSSKNKVKYLKYKVKMEKKPLNESTT</sequence>
<proteinExistence type="predicted"/>
<feature type="transmembrane region" description="Helical" evidence="2">
    <location>
        <begin position="180"/>
        <end position="202"/>
    </location>
</feature>